<dbReference type="GO" id="GO:0016020">
    <property type="term" value="C:membrane"/>
    <property type="evidence" value="ECO:0007669"/>
    <property type="project" value="UniProtKB-SubCell"/>
</dbReference>
<organism evidence="9 10">
    <name type="scientific">Ogataea philodendri</name>
    <dbReference type="NCBI Taxonomy" id="1378263"/>
    <lineage>
        <taxon>Eukaryota</taxon>
        <taxon>Fungi</taxon>
        <taxon>Dikarya</taxon>
        <taxon>Ascomycota</taxon>
        <taxon>Saccharomycotina</taxon>
        <taxon>Pichiomycetes</taxon>
        <taxon>Pichiales</taxon>
        <taxon>Pichiaceae</taxon>
        <taxon>Ogataea</taxon>
    </lineage>
</organism>
<reference evidence="9" key="1">
    <citation type="journal article" date="2021" name="Open Biol.">
        <title>Shared evolutionary footprints suggest mitochondrial oxidative damage underlies multiple complex I losses in fungi.</title>
        <authorList>
            <person name="Schikora-Tamarit M.A."/>
            <person name="Marcet-Houben M."/>
            <person name="Nosek J."/>
            <person name="Gabaldon T."/>
        </authorList>
    </citation>
    <scope>NUCLEOTIDE SEQUENCE</scope>
    <source>
        <strain evidence="9">CBS6075</strain>
    </source>
</reference>
<dbReference type="PROSITE" id="PS00389">
    <property type="entry name" value="ATPASE_DELTA"/>
    <property type="match status" value="1"/>
</dbReference>
<keyword evidence="5" id="KW-0375">Hydrogen ion transport</keyword>
<dbReference type="NCBIfam" id="TIGR01145">
    <property type="entry name" value="ATP_synt_delta"/>
    <property type="match status" value="1"/>
</dbReference>
<dbReference type="Pfam" id="PF00213">
    <property type="entry name" value="OSCP"/>
    <property type="match status" value="1"/>
</dbReference>
<reference evidence="9" key="2">
    <citation type="submission" date="2021-01" db="EMBL/GenBank/DDBJ databases">
        <authorList>
            <person name="Schikora-Tamarit M.A."/>
        </authorList>
    </citation>
    <scope>NUCLEOTIDE SEQUENCE</scope>
    <source>
        <strain evidence="9">CBS6075</strain>
    </source>
</reference>
<sequence>MPNELKNSNPQKNTPINRIQLMFASRQFVRRLASAAPIKPPVQLFGLDGTYATALFTASAKDSSIEKTFQSVEKLNSTISKDPKLAQILSNPALSQDSRQEVVSVLSKDLKLDPVVGNLLSVLADNNRLSLFEAIAKQFGVLNDAYKGVVEATVVSAKPLDSKILNKLSKSISASKFVGPEKTLKIKNEVNPEILGGLIVEVGEKSVDLSLATKVNKLNKVLSETI</sequence>
<dbReference type="GeneID" id="70238577"/>
<dbReference type="PANTHER" id="PTHR11910">
    <property type="entry name" value="ATP SYNTHASE DELTA CHAIN"/>
    <property type="match status" value="1"/>
</dbReference>
<dbReference type="InterPro" id="IPR000711">
    <property type="entry name" value="ATPase_OSCP/dsu"/>
</dbReference>
<dbReference type="RefSeq" id="XP_046058330.1">
    <property type="nucleotide sequence ID" value="XM_046207918.1"/>
</dbReference>
<evidence type="ECO:0000256" key="7">
    <source>
        <dbReference type="ARBA" id="ARBA00023136"/>
    </source>
</evidence>
<comment type="subcellular location">
    <subcellularLocation>
        <location evidence="1">Membrane</location>
    </subcellularLocation>
</comment>
<evidence type="ECO:0000256" key="5">
    <source>
        <dbReference type="ARBA" id="ARBA00022781"/>
    </source>
</evidence>
<dbReference type="OrthoDB" id="1262810at2759"/>
<dbReference type="Gene3D" id="1.10.520.20">
    <property type="entry name" value="N-terminal domain of the delta subunit of the F1F0-ATP synthase"/>
    <property type="match status" value="1"/>
</dbReference>
<dbReference type="SUPFAM" id="SSF47928">
    <property type="entry name" value="N-terminal domain of the delta subunit of the F1F0-ATP synthase"/>
    <property type="match status" value="1"/>
</dbReference>
<accession>A0A9P8T119</accession>
<evidence type="ECO:0000313" key="9">
    <source>
        <dbReference type="EMBL" id="KAH3661206.1"/>
    </source>
</evidence>
<dbReference type="AlphaFoldDB" id="A0A9P8T119"/>
<dbReference type="GO" id="GO:0046933">
    <property type="term" value="F:proton-transporting ATP synthase activity, rotational mechanism"/>
    <property type="evidence" value="ECO:0007669"/>
    <property type="project" value="InterPro"/>
</dbReference>
<comment type="similarity">
    <text evidence="2">Belongs to the ATPase delta chain family.</text>
</comment>
<name>A0A9P8T119_9ASCO</name>
<proteinExistence type="inferred from homology"/>
<keyword evidence="4" id="KW-0813">Transport</keyword>
<dbReference type="EMBL" id="JAEUBE010000487">
    <property type="protein sequence ID" value="KAH3661206.1"/>
    <property type="molecule type" value="Genomic_DNA"/>
</dbReference>
<dbReference type="Proteomes" id="UP000769157">
    <property type="component" value="Unassembled WGS sequence"/>
</dbReference>
<gene>
    <name evidence="9" type="ORF">OGAPHI_006613</name>
</gene>
<dbReference type="PRINTS" id="PR00125">
    <property type="entry name" value="ATPASEDELTA"/>
</dbReference>
<keyword evidence="7" id="KW-0472">Membrane</keyword>
<protein>
    <recommendedName>
        <fullName evidence="3">ATP synthase subunit 5, mitochondrial</fullName>
    </recommendedName>
</protein>
<evidence type="ECO:0000256" key="4">
    <source>
        <dbReference type="ARBA" id="ARBA00022448"/>
    </source>
</evidence>
<keyword evidence="6" id="KW-0406">Ion transport</keyword>
<comment type="caution">
    <text evidence="9">The sequence shown here is derived from an EMBL/GenBank/DDBJ whole genome shotgun (WGS) entry which is preliminary data.</text>
</comment>
<dbReference type="HAMAP" id="MF_01416">
    <property type="entry name" value="ATP_synth_delta_bact"/>
    <property type="match status" value="1"/>
</dbReference>
<evidence type="ECO:0000313" key="10">
    <source>
        <dbReference type="Proteomes" id="UP000769157"/>
    </source>
</evidence>
<evidence type="ECO:0000256" key="1">
    <source>
        <dbReference type="ARBA" id="ARBA00004370"/>
    </source>
</evidence>
<evidence type="ECO:0000256" key="6">
    <source>
        <dbReference type="ARBA" id="ARBA00023065"/>
    </source>
</evidence>
<dbReference type="InterPro" id="IPR026015">
    <property type="entry name" value="ATP_synth_OSCP/delta_N_sf"/>
</dbReference>
<keyword evidence="10" id="KW-1185">Reference proteome</keyword>
<keyword evidence="8" id="KW-0066">ATP synthesis</keyword>
<dbReference type="InterPro" id="IPR020781">
    <property type="entry name" value="ATPase_OSCP/d_CS"/>
</dbReference>
<evidence type="ECO:0000256" key="2">
    <source>
        <dbReference type="ARBA" id="ARBA00007046"/>
    </source>
</evidence>
<evidence type="ECO:0000256" key="8">
    <source>
        <dbReference type="ARBA" id="ARBA00023310"/>
    </source>
</evidence>
<evidence type="ECO:0000256" key="3">
    <source>
        <dbReference type="ARBA" id="ARBA00014723"/>
    </source>
</evidence>